<proteinExistence type="predicted"/>
<dbReference type="InterPro" id="IPR030662">
    <property type="entry name" value="DPH6/MJ0570"/>
</dbReference>
<dbReference type="InterPro" id="IPR014729">
    <property type="entry name" value="Rossmann-like_a/b/a_fold"/>
</dbReference>
<sequence>MATQSLNVIALISGGKDSFFSILHCLANGHKIVALANLHPPLTEEASQNKEEGEDINSYMYQTVGHSIIPLYEEALGIPLFRQPIFGSAVNTSKNYAPPPAAPSSSSDEVTPDDIEPDETESLTPLLKRIITAHPNANALSTGAILSHYQRTRVESVALRLGLTPLSFLWQYPYLPPYRQASLLHDMRTVAQDARIIKVASGGLDEGFLWENVAEGKVVGRLEKRMERFGLGGGAVLGEGGEFETLALDGPGVLWRKRIEVKGQEVMKGDGGSATVKLTGARTVEKGDVVGPGLGDLRIPDLLDDEFKTLLGSLDSIVQFSGSRQPASPPPLVLTMDDLGLDTINEHSTLCYLSNYSNADPSLTSAAQFTSIVNRLKDHLAKLYDATPSAIISTTLLLRSMADFTVLNPIYGSIFPDPDPPARVTIACGDALPEGCNVVLSAVVSTDEETTSNRRGLHVQGRSYWAPANIGPYSQSVSFPLDLSPLSEERGAEVEAETRLVHLAGQIPLVPASMEIVQSLDSTPNNADENFRLQTVLSLQHLWRIGRAMDVAWFVGGVAYISACEEDGADRRAGIALKAWEEIHRISRPDQFLDEADDEADIDPWDLKNRVGSQTGSGRRGDGVGTGDQRSRIPDYSKLLASSLVPSIPPAFVIQVDALPRGADIEWTTPAGIAPTAPIKFASETFKFIPLREDQFGELVGLLAGEDEERHWVVYTTGPLRRNREGEDVEGLEGWCPMVVPCRRIWGRDGEGRGSRFYALLVGTSEV</sequence>
<evidence type="ECO:0000256" key="6">
    <source>
        <dbReference type="SAM" id="MobiDB-lite"/>
    </source>
</evidence>
<dbReference type="Gene3D" id="3.90.1490.10">
    <property type="entry name" value="putative n-type atp pyrophosphatase, domain 2"/>
    <property type="match status" value="1"/>
</dbReference>
<dbReference type="NCBIfam" id="TIGR00290">
    <property type="entry name" value="MJ0570_dom"/>
    <property type="match status" value="1"/>
</dbReference>
<evidence type="ECO:0000256" key="5">
    <source>
        <dbReference type="ARBA" id="ARBA00048108"/>
    </source>
</evidence>
<dbReference type="Pfam" id="PF01902">
    <property type="entry name" value="Diphthami_syn_2"/>
    <property type="match status" value="1"/>
</dbReference>
<dbReference type="CDD" id="cd06156">
    <property type="entry name" value="eu_AANH_C_2"/>
    <property type="match status" value="1"/>
</dbReference>
<dbReference type="GO" id="GO:0017178">
    <property type="term" value="F:diphthine-ammonia ligase activity"/>
    <property type="evidence" value="ECO:0007669"/>
    <property type="project" value="UniProtKB-EC"/>
</dbReference>
<dbReference type="GO" id="GO:0017183">
    <property type="term" value="P:protein histidyl modification to diphthamide"/>
    <property type="evidence" value="ECO:0007669"/>
    <property type="project" value="TreeGrafter"/>
</dbReference>
<evidence type="ECO:0000313" key="8">
    <source>
        <dbReference type="EMBL" id="KAF1984574.1"/>
    </source>
</evidence>
<name>A0A6G1GUU9_9PEZI</name>
<reference evidence="8" key="1">
    <citation type="journal article" date="2020" name="Stud. Mycol.">
        <title>101 Dothideomycetes genomes: a test case for predicting lifestyles and emergence of pathogens.</title>
        <authorList>
            <person name="Haridas S."/>
            <person name="Albert R."/>
            <person name="Binder M."/>
            <person name="Bloem J."/>
            <person name="Labutti K."/>
            <person name="Salamov A."/>
            <person name="Andreopoulos B."/>
            <person name="Baker S."/>
            <person name="Barry K."/>
            <person name="Bills G."/>
            <person name="Bluhm B."/>
            <person name="Cannon C."/>
            <person name="Castanera R."/>
            <person name="Culley D."/>
            <person name="Daum C."/>
            <person name="Ezra D."/>
            <person name="Gonzalez J."/>
            <person name="Henrissat B."/>
            <person name="Kuo A."/>
            <person name="Liang C."/>
            <person name="Lipzen A."/>
            <person name="Lutzoni F."/>
            <person name="Magnuson J."/>
            <person name="Mondo S."/>
            <person name="Nolan M."/>
            <person name="Ohm R."/>
            <person name="Pangilinan J."/>
            <person name="Park H.-J."/>
            <person name="Ramirez L."/>
            <person name="Alfaro M."/>
            <person name="Sun H."/>
            <person name="Tritt A."/>
            <person name="Yoshinaga Y."/>
            <person name="Zwiers L.-H."/>
            <person name="Turgeon B."/>
            <person name="Goodwin S."/>
            <person name="Spatafora J."/>
            <person name="Crous P."/>
            <person name="Grigoriev I."/>
        </authorList>
    </citation>
    <scope>NUCLEOTIDE SEQUENCE</scope>
    <source>
        <strain evidence="8">CBS 113979</strain>
    </source>
</reference>
<dbReference type="SUPFAM" id="SSF55298">
    <property type="entry name" value="YjgF-like"/>
    <property type="match status" value="2"/>
</dbReference>
<dbReference type="CDD" id="cd01994">
    <property type="entry name" value="AANH_PF0828-like"/>
    <property type="match status" value="1"/>
</dbReference>
<keyword evidence="8" id="KW-0378">Hydrolase</keyword>
<protein>
    <recommendedName>
        <fullName evidence="2">Diphthine--ammonia ligase</fullName>
        <ecNumber evidence="1">6.3.1.14</ecNumber>
    </recommendedName>
    <alternativeName>
        <fullName evidence="3">Diphthamide synthase</fullName>
    </alternativeName>
    <alternativeName>
        <fullName evidence="4">Diphthamide synthetase</fullName>
    </alternativeName>
</protein>
<dbReference type="EMBL" id="ML977167">
    <property type="protein sequence ID" value="KAF1984574.1"/>
    <property type="molecule type" value="Genomic_DNA"/>
</dbReference>
<dbReference type="Gene3D" id="3.30.1330.40">
    <property type="entry name" value="RutC-like"/>
    <property type="match status" value="2"/>
</dbReference>
<evidence type="ECO:0000259" key="7">
    <source>
        <dbReference type="Pfam" id="PF01902"/>
    </source>
</evidence>
<evidence type="ECO:0000256" key="4">
    <source>
        <dbReference type="ARBA" id="ARBA00031552"/>
    </source>
</evidence>
<comment type="catalytic activity">
    <reaction evidence="5">
        <text>diphthine-[translation elongation factor 2] + NH4(+) + ATP = diphthamide-[translation elongation factor 2] + AMP + diphosphate + H(+)</text>
        <dbReference type="Rhea" id="RHEA:19753"/>
        <dbReference type="Rhea" id="RHEA-COMP:10172"/>
        <dbReference type="Rhea" id="RHEA-COMP:10174"/>
        <dbReference type="ChEBI" id="CHEBI:15378"/>
        <dbReference type="ChEBI" id="CHEBI:16692"/>
        <dbReference type="ChEBI" id="CHEBI:28938"/>
        <dbReference type="ChEBI" id="CHEBI:30616"/>
        <dbReference type="ChEBI" id="CHEBI:33019"/>
        <dbReference type="ChEBI" id="CHEBI:82696"/>
        <dbReference type="ChEBI" id="CHEBI:456215"/>
        <dbReference type="EC" id="6.3.1.14"/>
    </reaction>
</comment>
<dbReference type="InterPro" id="IPR035959">
    <property type="entry name" value="RutC-like_sf"/>
</dbReference>
<dbReference type="SUPFAM" id="SSF52402">
    <property type="entry name" value="Adenine nucleotide alpha hydrolases-like"/>
    <property type="match status" value="1"/>
</dbReference>
<feature type="region of interest" description="Disordered" evidence="6">
    <location>
        <begin position="604"/>
        <end position="631"/>
    </location>
</feature>
<dbReference type="Gene3D" id="3.40.50.620">
    <property type="entry name" value="HUPs"/>
    <property type="match status" value="1"/>
</dbReference>
<accession>A0A6G1GUU9</accession>
<dbReference type="PANTHER" id="PTHR12196">
    <property type="entry name" value="DOMAIN OF UNKNOWN FUNCTION 71 DUF71 -CONTAINING PROTEIN"/>
    <property type="match status" value="1"/>
</dbReference>
<evidence type="ECO:0000256" key="3">
    <source>
        <dbReference type="ARBA" id="ARBA00029814"/>
    </source>
</evidence>
<feature type="compositionally biased region" description="Acidic residues" evidence="6">
    <location>
        <begin position="110"/>
        <end position="119"/>
    </location>
</feature>
<keyword evidence="9" id="KW-1185">Reference proteome</keyword>
<evidence type="ECO:0000313" key="9">
    <source>
        <dbReference type="Proteomes" id="UP000800041"/>
    </source>
</evidence>
<evidence type="ECO:0000256" key="2">
    <source>
        <dbReference type="ARBA" id="ARBA00018426"/>
    </source>
</evidence>
<dbReference type="GO" id="GO:0016787">
    <property type="term" value="F:hydrolase activity"/>
    <property type="evidence" value="ECO:0007669"/>
    <property type="project" value="UniProtKB-KW"/>
</dbReference>
<dbReference type="Proteomes" id="UP000800041">
    <property type="component" value="Unassembled WGS sequence"/>
</dbReference>
<evidence type="ECO:0000256" key="1">
    <source>
        <dbReference type="ARBA" id="ARBA00012089"/>
    </source>
</evidence>
<feature type="region of interest" description="Disordered" evidence="6">
    <location>
        <begin position="96"/>
        <end position="119"/>
    </location>
</feature>
<dbReference type="AlphaFoldDB" id="A0A6G1GUU9"/>
<dbReference type="CDD" id="cd06155">
    <property type="entry name" value="eu_AANH_C_1"/>
    <property type="match status" value="1"/>
</dbReference>
<dbReference type="OrthoDB" id="686384at2759"/>
<gene>
    <name evidence="8" type="ORF">K402DRAFT_395595</name>
</gene>
<feature type="domain" description="Diphthamide synthase" evidence="7">
    <location>
        <begin position="118"/>
        <end position="267"/>
    </location>
</feature>
<dbReference type="PANTHER" id="PTHR12196:SF2">
    <property type="entry name" value="DIPHTHINE--AMMONIA LIGASE"/>
    <property type="match status" value="1"/>
</dbReference>
<dbReference type="InterPro" id="IPR002761">
    <property type="entry name" value="Diphthami_syn_dom"/>
</dbReference>
<organism evidence="8 9">
    <name type="scientific">Aulographum hederae CBS 113979</name>
    <dbReference type="NCBI Taxonomy" id="1176131"/>
    <lineage>
        <taxon>Eukaryota</taxon>
        <taxon>Fungi</taxon>
        <taxon>Dikarya</taxon>
        <taxon>Ascomycota</taxon>
        <taxon>Pezizomycotina</taxon>
        <taxon>Dothideomycetes</taxon>
        <taxon>Pleosporomycetidae</taxon>
        <taxon>Aulographales</taxon>
        <taxon>Aulographaceae</taxon>
    </lineage>
</organism>
<dbReference type="EC" id="6.3.1.14" evidence="1"/>